<feature type="region of interest" description="Disordered" evidence="10">
    <location>
        <begin position="1"/>
        <end position="25"/>
    </location>
</feature>
<dbReference type="Gene3D" id="3.30.1330.30">
    <property type="match status" value="1"/>
</dbReference>
<dbReference type="InterPro" id="IPR050257">
    <property type="entry name" value="eL8/uL1-like"/>
</dbReference>
<dbReference type="RefSeq" id="XP_001026427.1">
    <property type="nucleotide sequence ID" value="XM_001026427.3"/>
</dbReference>
<dbReference type="FunCoup" id="I7MMQ1">
    <property type="interactions" value="599"/>
</dbReference>
<gene>
    <name evidence="12" type="ORF">TTHERM_00325650</name>
</gene>
<dbReference type="InterPro" id="IPR018492">
    <property type="entry name" value="Ribosomal_eL8/Nhp2"/>
</dbReference>
<dbReference type="EMBL" id="GG662299">
    <property type="protein sequence ID" value="EAS06182.1"/>
    <property type="molecule type" value="Genomic_DNA"/>
</dbReference>
<dbReference type="FunFam" id="3.30.1330.30:FF:000002">
    <property type="entry name" value="NHP2-like protein 1 homolog"/>
    <property type="match status" value="1"/>
</dbReference>
<dbReference type="InterPro" id="IPR029064">
    <property type="entry name" value="Ribosomal_eL30-like_sf"/>
</dbReference>
<dbReference type="GO" id="GO:0031429">
    <property type="term" value="C:box H/ACA snoRNP complex"/>
    <property type="evidence" value="ECO:0007669"/>
    <property type="project" value="UniProtKB-UniRule"/>
</dbReference>
<dbReference type="Proteomes" id="UP000009168">
    <property type="component" value="Unassembled WGS sequence"/>
</dbReference>
<dbReference type="STRING" id="312017.I7MMQ1"/>
<proteinExistence type="inferred from homology"/>
<dbReference type="eggNOG" id="KOG3387">
    <property type="taxonomic scope" value="Eukaryota"/>
</dbReference>
<dbReference type="GO" id="GO:0042254">
    <property type="term" value="P:ribosome biogenesis"/>
    <property type="evidence" value="ECO:0007669"/>
    <property type="project" value="InterPro"/>
</dbReference>
<keyword evidence="5 9" id="KW-0694">RNA-binding</keyword>
<comment type="similarity">
    <text evidence="2 9">Belongs to the eukaryotic ribosomal protein eL8 family.</text>
</comment>
<evidence type="ECO:0000256" key="7">
    <source>
        <dbReference type="ARBA" id="ARBA00023242"/>
    </source>
</evidence>
<dbReference type="InterPro" id="IPR002415">
    <property type="entry name" value="H/ACA_rnp_Nhp2-like"/>
</dbReference>
<dbReference type="PRINTS" id="PR00881">
    <property type="entry name" value="L7ARS6FAMILY"/>
</dbReference>
<dbReference type="KEGG" id="tet:TTHERM_00325650"/>
<dbReference type="Pfam" id="PF01248">
    <property type="entry name" value="Ribosomal_L7Ae"/>
    <property type="match status" value="1"/>
</dbReference>
<dbReference type="PRINTS" id="PR00883">
    <property type="entry name" value="NUCLEARHMG"/>
</dbReference>
<reference evidence="13" key="1">
    <citation type="journal article" date="2006" name="PLoS Biol.">
        <title>Macronuclear genome sequence of the ciliate Tetrahymena thermophila, a model eukaryote.</title>
        <authorList>
            <person name="Eisen J.A."/>
            <person name="Coyne R.S."/>
            <person name="Wu M."/>
            <person name="Wu D."/>
            <person name="Thiagarajan M."/>
            <person name="Wortman J.R."/>
            <person name="Badger J.H."/>
            <person name="Ren Q."/>
            <person name="Amedeo P."/>
            <person name="Jones K.M."/>
            <person name="Tallon L.J."/>
            <person name="Delcher A.L."/>
            <person name="Salzberg S.L."/>
            <person name="Silva J.C."/>
            <person name="Haas B.J."/>
            <person name="Majoros W.H."/>
            <person name="Farzad M."/>
            <person name="Carlton J.M."/>
            <person name="Smith R.K. Jr."/>
            <person name="Garg J."/>
            <person name="Pearlman R.E."/>
            <person name="Karrer K.M."/>
            <person name="Sun L."/>
            <person name="Manning G."/>
            <person name="Elde N.C."/>
            <person name="Turkewitz A.P."/>
            <person name="Asai D.J."/>
            <person name="Wilkes D.E."/>
            <person name="Wang Y."/>
            <person name="Cai H."/>
            <person name="Collins K."/>
            <person name="Stewart B.A."/>
            <person name="Lee S.R."/>
            <person name="Wilamowska K."/>
            <person name="Weinberg Z."/>
            <person name="Ruzzo W.L."/>
            <person name="Wloga D."/>
            <person name="Gaertig J."/>
            <person name="Frankel J."/>
            <person name="Tsao C.-C."/>
            <person name="Gorovsky M.A."/>
            <person name="Keeling P.J."/>
            <person name="Waller R.F."/>
            <person name="Patron N.J."/>
            <person name="Cherry J.M."/>
            <person name="Stover N.A."/>
            <person name="Krieger C.J."/>
            <person name="del Toro C."/>
            <person name="Ryder H.F."/>
            <person name="Williamson S.C."/>
            <person name="Barbeau R.A."/>
            <person name="Hamilton E.P."/>
            <person name="Orias E."/>
        </authorList>
    </citation>
    <scope>NUCLEOTIDE SEQUENCE [LARGE SCALE GENOMIC DNA]</scope>
    <source>
        <strain evidence="13">SB210</strain>
    </source>
</reference>
<dbReference type="InterPro" id="IPR004038">
    <property type="entry name" value="Ribosomal_eL8/eL30/eS12/Gad45"/>
</dbReference>
<dbReference type="SUPFAM" id="SSF55315">
    <property type="entry name" value="L30e-like"/>
    <property type="match status" value="1"/>
</dbReference>
<dbReference type="AlphaFoldDB" id="I7MMQ1"/>
<keyword evidence="6" id="KW-0508">mRNA splicing</keyword>
<comment type="function">
    <text evidence="9">Required for ribosome biogenesis. Part of a complex which catalyzes pseudouridylation of rRNA. This involves the isomerization of uridine such that the ribose is subsequently attached to C5, instead of the normal N1. Pseudouridine ('psi') residues may serve to stabilize the conformation of rRNAs.</text>
</comment>
<sequence>MDSQEQEIQKTATNGNAVEEKTNGQAEEIKQIKETVEAQQIKPYPIAEPRLTVKILDLIQQAMHYKQLKKGVNEVLKCLNKGVSELVILAADCDPLEIVMNLPGECEEKNVPYCFVSSKSALGRACGIKRPIVSATIILHEGSQLNTQILEMKDTFEQLFI</sequence>
<dbReference type="PANTHER" id="PTHR23105">
    <property type="entry name" value="RIBOSOMAL PROTEIN L7AE FAMILY MEMBER"/>
    <property type="match status" value="1"/>
</dbReference>
<keyword evidence="3" id="KW-0507">mRNA processing</keyword>
<comment type="subcellular location">
    <subcellularLocation>
        <location evidence="1 9">Nucleus</location>
        <location evidence="1 9">Nucleolus</location>
    </subcellularLocation>
</comment>
<evidence type="ECO:0000256" key="6">
    <source>
        <dbReference type="ARBA" id="ARBA00023187"/>
    </source>
</evidence>
<evidence type="ECO:0000256" key="2">
    <source>
        <dbReference type="ARBA" id="ARBA00007337"/>
    </source>
</evidence>
<accession>I7MMQ1</accession>
<dbReference type="InterPro" id="IPR004037">
    <property type="entry name" value="Ribosomal_eL8-like_CS"/>
</dbReference>
<keyword evidence="4" id="KW-0747">Spliceosome</keyword>
<dbReference type="OMA" id="CKTTEAE"/>
<evidence type="ECO:0000256" key="4">
    <source>
        <dbReference type="ARBA" id="ARBA00022728"/>
    </source>
</evidence>
<name>I7MMQ1_TETTS</name>
<dbReference type="OrthoDB" id="1924699at2759"/>
<dbReference type="GO" id="GO:0005840">
    <property type="term" value="C:ribosome"/>
    <property type="evidence" value="ECO:0007669"/>
    <property type="project" value="UniProtKB-KW"/>
</dbReference>
<dbReference type="HOGENOM" id="CLU_084513_4_1_1"/>
<keyword evidence="8 9" id="KW-0687">Ribonucleoprotein</keyword>
<comment type="function">
    <text evidence="9">Common component of the spliceosome and rRNA processing machinery.</text>
</comment>
<evidence type="ECO:0000256" key="8">
    <source>
        <dbReference type="ARBA" id="ARBA00023274"/>
    </source>
</evidence>
<organism evidence="12 13">
    <name type="scientific">Tetrahymena thermophila (strain SB210)</name>
    <dbReference type="NCBI Taxonomy" id="312017"/>
    <lineage>
        <taxon>Eukaryota</taxon>
        <taxon>Sar</taxon>
        <taxon>Alveolata</taxon>
        <taxon>Ciliophora</taxon>
        <taxon>Intramacronucleata</taxon>
        <taxon>Oligohymenophorea</taxon>
        <taxon>Hymenostomatida</taxon>
        <taxon>Tetrahymenina</taxon>
        <taxon>Tetrahymenidae</taxon>
        <taxon>Tetrahymena</taxon>
    </lineage>
</organism>
<dbReference type="GO" id="GO:0003723">
    <property type="term" value="F:RNA binding"/>
    <property type="evidence" value="ECO:0007669"/>
    <property type="project" value="UniProtKB-UniRule"/>
</dbReference>
<evidence type="ECO:0000256" key="3">
    <source>
        <dbReference type="ARBA" id="ARBA00022664"/>
    </source>
</evidence>
<dbReference type="GO" id="GO:0000398">
    <property type="term" value="P:mRNA splicing, via spliceosome"/>
    <property type="evidence" value="ECO:0007669"/>
    <property type="project" value="UniProtKB-UniRule"/>
</dbReference>
<evidence type="ECO:0000256" key="9">
    <source>
        <dbReference type="RuleBase" id="RU366039"/>
    </source>
</evidence>
<dbReference type="InParanoid" id="I7MMQ1"/>
<keyword evidence="12" id="KW-0689">Ribosomal protein</keyword>
<keyword evidence="13" id="KW-1185">Reference proteome</keyword>
<dbReference type="PROSITE" id="PS01082">
    <property type="entry name" value="RIBOSOMAL_L7AE"/>
    <property type="match status" value="1"/>
</dbReference>
<evidence type="ECO:0000259" key="11">
    <source>
        <dbReference type="Pfam" id="PF01248"/>
    </source>
</evidence>
<feature type="domain" description="Ribosomal protein eL8/eL30/eS12/Gadd45" evidence="11">
    <location>
        <begin position="54"/>
        <end position="142"/>
    </location>
</feature>
<evidence type="ECO:0000256" key="5">
    <source>
        <dbReference type="ARBA" id="ARBA00022884"/>
    </source>
</evidence>
<dbReference type="GO" id="GO:0005681">
    <property type="term" value="C:spliceosomal complex"/>
    <property type="evidence" value="ECO:0007669"/>
    <property type="project" value="UniProtKB-KW"/>
</dbReference>
<evidence type="ECO:0000313" key="12">
    <source>
        <dbReference type="EMBL" id="EAS06182.1"/>
    </source>
</evidence>
<evidence type="ECO:0000313" key="13">
    <source>
        <dbReference type="Proteomes" id="UP000009168"/>
    </source>
</evidence>
<protein>
    <recommendedName>
        <fullName evidence="9">H/ACA ribonucleoprotein complex subunit 2</fullName>
    </recommendedName>
    <alternativeName>
        <fullName evidence="9">Nucleolar protein family A member 2</fullName>
    </alternativeName>
</protein>
<dbReference type="GeneID" id="7833139"/>
<evidence type="ECO:0000256" key="1">
    <source>
        <dbReference type="ARBA" id="ARBA00004604"/>
    </source>
</evidence>
<dbReference type="GO" id="GO:0031120">
    <property type="term" value="P:snRNA pseudouridine synthesis"/>
    <property type="evidence" value="ECO:0007669"/>
    <property type="project" value="UniProtKB-UniRule"/>
</dbReference>
<evidence type="ECO:0000256" key="10">
    <source>
        <dbReference type="SAM" id="MobiDB-lite"/>
    </source>
</evidence>
<keyword evidence="7 9" id="KW-0539">Nucleus</keyword>